<feature type="transmembrane region" description="Helical" evidence="1">
    <location>
        <begin position="23"/>
        <end position="43"/>
    </location>
</feature>
<evidence type="ECO:0000313" key="2">
    <source>
        <dbReference type="EMBL" id="TWT26820.1"/>
    </source>
</evidence>
<keyword evidence="1" id="KW-0812">Transmembrane</keyword>
<reference evidence="2 3" key="1">
    <citation type="submission" date="2019-08" db="EMBL/GenBank/DDBJ databases">
        <authorList>
            <person name="Lei W."/>
        </authorList>
    </citation>
    <scope>NUCLEOTIDE SEQUENCE [LARGE SCALE GENOMIC DNA]</scope>
    <source>
        <strain evidence="2 3">CCUG 58627</strain>
    </source>
</reference>
<dbReference type="RefSeq" id="WP_146323884.1">
    <property type="nucleotide sequence ID" value="NZ_BAABLR010000005.1"/>
</dbReference>
<feature type="transmembrane region" description="Helical" evidence="1">
    <location>
        <begin position="55"/>
        <end position="76"/>
    </location>
</feature>
<organism evidence="2 3">
    <name type="scientific">Corynebacterium canis</name>
    <dbReference type="NCBI Taxonomy" id="679663"/>
    <lineage>
        <taxon>Bacteria</taxon>
        <taxon>Bacillati</taxon>
        <taxon>Actinomycetota</taxon>
        <taxon>Actinomycetes</taxon>
        <taxon>Mycobacteriales</taxon>
        <taxon>Corynebacteriaceae</taxon>
        <taxon>Corynebacterium</taxon>
    </lineage>
</organism>
<feature type="transmembrane region" description="Helical" evidence="1">
    <location>
        <begin position="393"/>
        <end position="412"/>
    </location>
</feature>
<feature type="transmembrane region" description="Helical" evidence="1">
    <location>
        <begin position="424"/>
        <end position="447"/>
    </location>
</feature>
<feature type="transmembrane region" description="Helical" evidence="1">
    <location>
        <begin position="132"/>
        <end position="154"/>
    </location>
</feature>
<comment type="caution">
    <text evidence="2">The sequence shown here is derived from an EMBL/GenBank/DDBJ whole genome shotgun (WGS) entry which is preliminary data.</text>
</comment>
<feature type="transmembrane region" description="Helical" evidence="1">
    <location>
        <begin position="161"/>
        <end position="186"/>
    </location>
</feature>
<feature type="transmembrane region" description="Helical" evidence="1">
    <location>
        <begin position="220"/>
        <end position="240"/>
    </location>
</feature>
<keyword evidence="3" id="KW-1185">Reference proteome</keyword>
<gene>
    <name evidence="2" type="ORF">FRX94_04255</name>
</gene>
<accession>A0A5C5UN16</accession>
<dbReference type="Proteomes" id="UP000320791">
    <property type="component" value="Unassembled WGS sequence"/>
</dbReference>
<dbReference type="OrthoDB" id="4427624at2"/>
<protein>
    <submittedName>
        <fullName evidence="2">Uncharacterized protein</fullName>
    </submittedName>
</protein>
<dbReference type="EMBL" id="VOHM01000006">
    <property type="protein sequence ID" value="TWT26820.1"/>
    <property type="molecule type" value="Genomic_DNA"/>
</dbReference>
<evidence type="ECO:0000313" key="3">
    <source>
        <dbReference type="Proteomes" id="UP000320791"/>
    </source>
</evidence>
<feature type="transmembrane region" description="Helical" evidence="1">
    <location>
        <begin position="459"/>
        <end position="479"/>
    </location>
</feature>
<keyword evidence="1" id="KW-1133">Transmembrane helix</keyword>
<feature type="transmembrane region" description="Helical" evidence="1">
    <location>
        <begin position="101"/>
        <end position="126"/>
    </location>
</feature>
<keyword evidence="1" id="KW-0472">Membrane</keyword>
<feature type="transmembrane region" description="Helical" evidence="1">
    <location>
        <begin position="319"/>
        <end position="337"/>
    </location>
</feature>
<evidence type="ECO:0000256" key="1">
    <source>
        <dbReference type="SAM" id="Phobius"/>
    </source>
</evidence>
<feature type="transmembrane region" description="Helical" evidence="1">
    <location>
        <begin position="358"/>
        <end position="381"/>
    </location>
</feature>
<proteinExistence type="predicted"/>
<sequence length="490" mass="51927">MNTAVIAFPRYLRAEAIRLKSSSVLYFSLIGLLLSVLSVVLSTGARGAGYDSMPFSWQVMYVTGMAAPLMMLLAALSEQRERAARNGGISWRGASEPADRLARLCGVAAVSAAFQALSFGGVALLIGSHAATATIAGLYALLGSLGLLGLGAIVARKFGTIAALLVGIVWQFIGVMSAEFSLWWLFPPAWPIRIMLVPVGVQVNGVPITPDYPAAQESPMLGLVLCTFFAFVMFAVATRVQERQPSRRRKAVQRVDQRVELAAPFALASAVSQAHRNPKTVPIGAALSSLRGSGVLTAVVLSVVAIAFASIMYSPSIVTSFFGFAIFPIGVGILPVLTWRANAETHTQTYTENPRISVAFGVVHVLVLAVLVMVMALALLAGGEDVVRVLGLSVLWIIVGTCLLFTALALMVRYGAGGAISAMILWTIIGMTLGGDVLADTFLWIVAFPVWPQLASTPGRFLIALPLAAAACVVSSYLLGASLRRHRRNE</sequence>
<feature type="transmembrane region" description="Helical" evidence="1">
    <location>
        <begin position="295"/>
        <end position="313"/>
    </location>
</feature>
<name>A0A5C5UN16_9CORY</name>
<dbReference type="AlphaFoldDB" id="A0A5C5UN16"/>